<dbReference type="Gene3D" id="3.30.1540.10">
    <property type="entry name" value="formyl-coa transferase, domain 3"/>
    <property type="match status" value="1"/>
</dbReference>
<evidence type="ECO:0000313" key="1">
    <source>
        <dbReference type="EMBL" id="OUM49871.1"/>
    </source>
</evidence>
<protein>
    <submittedName>
        <fullName evidence="1">CoA transferase</fullName>
    </submittedName>
</protein>
<dbReference type="Gene3D" id="3.40.50.10540">
    <property type="entry name" value="Crotonobetainyl-coa:carnitine coa-transferase, domain 1"/>
    <property type="match status" value="1"/>
</dbReference>
<name>A0A1Y3MLW7_9BACI</name>
<gene>
    <name evidence="1" type="ORF">BW425_06550</name>
</gene>
<proteinExistence type="predicted"/>
<reference evidence="1 2" key="1">
    <citation type="submission" date="2017-02" db="EMBL/GenBank/DDBJ databases">
        <title>Bacillus pseudomycoides isolate FSL K6-0042.</title>
        <authorList>
            <person name="Kovac J."/>
        </authorList>
    </citation>
    <scope>NUCLEOTIDE SEQUENCE [LARGE SCALE GENOMIC DNA]</scope>
    <source>
        <strain evidence="1 2">FSL K6-0042</strain>
    </source>
</reference>
<dbReference type="InterPro" id="IPR003673">
    <property type="entry name" value="CoA-Trfase_fam_III"/>
</dbReference>
<dbReference type="InterPro" id="IPR023606">
    <property type="entry name" value="CoA-Trfase_III_dom_1_sf"/>
</dbReference>
<dbReference type="SUPFAM" id="SSF89796">
    <property type="entry name" value="CoA-transferase family III (CaiB/BaiF)"/>
    <property type="match status" value="1"/>
</dbReference>
<accession>A0A1Y3MLW7</accession>
<dbReference type="InterPro" id="IPR050509">
    <property type="entry name" value="CoA-transferase_III"/>
</dbReference>
<dbReference type="Proteomes" id="UP000195321">
    <property type="component" value="Unassembled WGS sequence"/>
</dbReference>
<dbReference type="Pfam" id="PF02515">
    <property type="entry name" value="CoA_transf_3"/>
    <property type="match status" value="1"/>
</dbReference>
<evidence type="ECO:0000313" key="2">
    <source>
        <dbReference type="Proteomes" id="UP000195321"/>
    </source>
</evidence>
<organism evidence="1 2">
    <name type="scientific">Bacillus pseudomycoides</name>
    <dbReference type="NCBI Taxonomy" id="64104"/>
    <lineage>
        <taxon>Bacteria</taxon>
        <taxon>Bacillati</taxon>
        <taxon>Bacillota</taxon>
        <taxon>Bacilli</taxon>
        <taxon>Bacillales</taxon>
        <taxon>Bacillaceae</taxon>
        <taxon>Bacillus</taxon>
        <taxon>Bacillus cereus group</taxon>
    </lineage>
</organism>
<dbReference type="InterPro" id="IPR044855">
    <property type="entry name" value="CoA-Trfase_III_dom3_sf"/>
</dbReference>
<comment type="caution">
    <text evidence="1">The sequence shown here is derived from an EMBL/GenBank/DDBJ whole genome shotgun (WGS) entry which is preliminary data.</text>
</comment>
<dbReference type="AlphaFoldDB" id="A0A1Y3MLW7"/>
<sequence>MLKGITVVDFSHYLPGPYAALRLADLGAEVIKVEPLYGDLARGLESGNQAFFYANNRNKKSIAINVKHPEGVAVVKKLLQKSDVLIESFRPNVMNRLGLGYEEVKRINKSIIYTSLTGYGQNKEHSNLASHDINFMAVSGVLAQLKDQEGIPVHPKITLGNEIGGMMASEKIMAALFQRERTGEGSYHDISLTDSLMMLMNNHIMLEKMYNKRHGLDLLSGKIVCYSLYETSDERFVALGAVEQKFWHSFCEAVGRVEWGDKQYELTQDGQIIYEQMKALFASKPLAYWTKFAMEVDCCLAPVLETNELSSSPFTRHLVNEKGYVFTHTSHAFANPPKLGEHTEEVLQKLGLSKLEIERLEQLDVIERVRV</sequence>
<keyword evidence="1" id="KW-0808">Transferase</keyword>
<dbReference type="RefSeq" id="WP_016116685.1">
    <property type="nucleotide sequence ID" value="NZ_JBALMA010000012.1"/>
</dbReference>
<dbReference type="GO" id="GO:0016740">
    <property type="term" value="F:transferase activity"/>
    <property type="evidence" value="ECO:0007669"/>
    <property type="project" value="UniProtKB-KW"/>
</dbReference>
<dbReference type="EMBL" id="MWPX01000004">
    <property type="protein sequence ID" value="OUM49871.1"/>
    <property type="molecule type" value="Genomic_DNA"/>
</dbReference>
<dbReference type="PANTHER" id="PTHR48228">
    <property type="entry name" value="SUCCINYL-COA--D-CITRAMALATE COA-TRANSFERASE"/>
    <property type="match status" value="1"/>
</dbReference>
<dbReference type="PANTHER" id="PTHR48228:SF5">
    <property type="entry name" value="ALPHA-METHYLACYL-COA RACEMASE"/>
    <property type="match status" value="1"/>
</dbReference>